<keyword evidence="1" id="KW-0732">Signal</keyword>
<protein>
    <recommendedName>
        <fullName evidence="5">SnoaL-like domain-containing protein</fullName>
    </recommendedName>
</protein>
<dbReference type="Pfam" id="PF02151">
    <property type="entry name" value="UVR"/>
    <property type="match status" value="1"/>
</dbReference>
<evidence type="ECO:0000259" key="3">
    <source>
        <dbReference type="Pfam" id="PF13474"/>
    </source>
</evidence>
<dbReference type="InterPro" id="IPR037401">
    <property type="entry name" value="SnoaL-like"/>
</dbReference>
<dbReference type="PANTHER" id="PTHR34957">
    <property type="entry name" value="NUCLEAR TRANSPORT FACTOR 2 (NTF2) FAMILY PROTEIN"/>
    <property type="match status" value="1"/>
</dbReference>
<feature type="chain" id="PRO_5031119367" description="SnoaL-like domain-containing protein" evidence="1">
    <location>
        <begin position="22"/>
        <end position="204"/>
    </location>
</feature>
<evidence type="ECO:0000256" key="1">
    <source>
        <dbReference type="SAM" id="SignalP"/>
    </source>
</evidence>
<evidence type="ECO:0000313" key="4">
    <source>
        <dbReference type="EMBL" id="CAD8483757.1"/>
    </source>
</evidence>
<dbReference type="InterPro" id="IPR032710">
    <property type="entry name" value="NTF2-like_dom_sf"/>
</dbReference>
<organism evidence="4">
    <name type="scientific">Phaeocystis antarctica</name>
    <dbReference type="NCBI Taxonomy" id="33657"/>
    <lineage>
        <taxon>Eukaryota</taxon>
        <taxon>Haptista</taxon>
        <taxon>Haptophyta</taxon>
        <taxon>Prymnesiophyceae</taxon>
        <taxon>Phaeocystales</taxon>
        <taxon>Phaeocystaceae</taxon>
        <taxon>Phaeocystis</taxon>
    </lineage>
</organism>
<dbReference type="Gene3D" id="3.10.450.50">
    <property type="match status" value="1"/>
</dbReference>
<proteinExistence type="predicted"/>
<evidence type="ECO:0008006" key="5">
    <source>
        <dbReference type="Google" id="ProtNLM"/>
    </source>
</evidence>
<feature type="signal peptide" evidence="1">
    <location>
        <begin position="1"/>
        <end position="21"/>
    </location>
</feature>
<reference evidence="4" key="1">
    <citation type="submission" date="2021-01" db="EMBL/GenBank/DDBJ databases">
        <authorList>
            <person name="Corre E."/>
            <person name="Pelletier E."/>
            <person name="Niang G."/>
            <person name="Scheremetjew M."/>
            <person name="Finn R."/>
            <person name="Kale V."/>
            <person name="Holt S."/>
            <person name="Cochrane G."/>
            <person name="Meng A."/>
            <person name="Brown T."/>
            <person name="Cohen L."/>
        </authorList>
    </citation>
    <scope>NUCLEOTIDE SEQUENCE</scope>
    <source>
        <strain evidence="4">CCMP1374</strain>
    </source>
</reference>
<dbReference type="PANTHER" id="PTHR34957:SF1">
    <property type="entry name" value="NUCLEAR TRANSPORT FACTOR 2 (NTF2) FAMILY PROTEIN"/>
    <property type="match status" value="1"/>
</dbReference>
<dbReference type="SUPFAM" id="SSF54427">
    <property type="entry name" value="NTF2-like"/>
    <property type="match status" value="1"/>
</dbReference>
<feature type="domain" description="UVR" evidence="2">
    <location>
        <begin position="52"/>
        <end position="80"/>
    </location>
</feature>
<sequence>MALVPLTHMLALLLLPAERFARSPCAAAFPRRALLRCSATEEPAAGALSRAQNLESLLSLAVQTERYEEAARLRDELASLGVDTELAVLQANNQFYRSFSDADLQAMDELWAPEGVVTCTHPGHAPLNGREDIMASWQSILGAGAGISIRATAVQCSVQGSLGFVTCVEQVDPGDGKTSAVNIFAQQPDGSWRMAVHHAGPVLM</sequence>
<name>A0A7S0EFR2_9EUKA</name>
<feature type="domain" description="SnoaL-like" evidence="3">
    <location>
        <begin position="88"/>
        <end position="199"/>
    </location>
</feature>
<gene>
    <name evidence="4" type="ORF">PANT1444_LOCUS8126</name>
</gene>
<evidence type="ECO:0000259" key="2">
    <source>
        <dbReference type="Pfam" id="PF02151"/>
    </source>
</evidence>
<accession>A0A7S0EFR2</accession>
<dbReference type="Pfam" id="PF13474">
    <property type="entry name" value="SnoaL_3"/>
    <property type="match status" value="1"/>
</dbReference>
<dbReference type="EMBL" id="HBEP01014313">
    <property type="protein sequence ID" value="CAD8483757.1"/>
    <property type="molecule type" value="Transcribed_RNA"/>
</dbReference>
<dbReference type="AlphaFoldDB" id="A0A7S0EFR2"/>
<dbReference type="InterPro" id="IPR001943">
    <property type="entry name" value="UVR_dom"/>
</dbReference>